<reference evidence="1 2" key="1">
    <citation type="journal article" date="2022" name="New Phytol.">
        <title>Ecological generalism drives hyperdiversity of secondary metabolite gene clusters in xylarialean endophytes.</title>
        <authorList>
            <person name="Franco M.E.E."/>
            <person name="Wisecaver J.H."/>
            <person name="Arnold A.E."/>
            <person name="Ju Y.M."/>
            <person name="Slot J.C."/>
            <person name="Ahrendt S."/>
            <person name="Moore L.P."/>
            <person name="Eastman K.E."/>
            <person name="Scott K."/>
            <person name="Konkel Z."/>
            <person name="Mondo S.J."/>
            <person name="Kuo A."/>
            <person name="Hayes R.D."/>
            <person name="Haridas S."/>
            <person name="Andreopoulos B."/>
            <person name="Riley R."/>
            <person name="LaButti K."/>
            <person name="Pangilinan J."/>
            <person name="Lipzen A."/>
            <person name="Amirebrahimi M."/>
            <person name="Yan J."/>
            <person name="Adam C."/>
            <person name="Keymanesh K."/>
            <person name="Ng V."/>
            <person name="Louie K."/>
            <person name="Northen T."/>
            <person name="Drula E."/>
            <person name="Henrissat B."/>
            <person name="Hsieh H.M."/>
            <person name="Youens-Clark K."/>
            <person name="Lutzoni F."/>
            <person name="Miadlikowska J."/>
            <person name="Eastwood D.C."/>
            <person name="Hamelin R.C."/>
            <person name="Grigoriev I.V."/>
            <person name="U'Ren J.M."/>
        </authorList>
    </citation>
    <scope>NUCLEOTIDE SEQUENCE [LARGE SCALE GENOMIC DNA]</scope>
    <source>
        <strain evidence="1 2">ER1909</strain>
    </source>
</reference>
<evidence type="ECO:0000313" key="1">
    <source>
        <dbReference type="EMBL" id="KAI6080612.1"/>
    </source>
</evidence>
<proteinExistence type="predicted"/>
<protein>
    <submittedName>
        <fullName evidence="1">Cytochrome P450</fullName>
    </submittedName>
</protein>
<dbReference type="EMBL" id="MU394432">
    <property type="protein sequence ID" value="KAI6080612.1"/>
    <property type="molecule type" value="Genomic_DNA"/>
</dbReference>
<comment type="caution">
    <text evidence="1">The sequence shown here is derived from an EMBL/GenBank/DDBJ whole genome shotgun (WGS) entry which is preliminary data.</text>
</comment>
<accession>A0ACC0CJI6</accession>
<sequence length="513" mass="58492">MFGQDVMLLWNAHEPYRALVGSAVVLLASRLIWLLARSHLVEYRFPKLPIVLADQVRSAKERSRQYTHDSSRVLCQGYRQFSGQPFGLSTTEGTSIVIPPSYLDHLRGQKALSFAAFLDEEFAFKSYTKLGNLEEEQINILIKKLNPTIPQYVPIIQKLIQQHWPVQSFQDYQNVKLSSHVHLLASRISARMFQGNDAANDDRWLRIATTYIHLAIEWTNGLREWSTPLRPLVYTWLPGWAELQKKWGEGREIIRETLKRKKATGNLNMDDPPSFMDFLTDSSEYPGEVNDVEKQLVVQMQLCVAAIQALSSTTMQCLIDLATHNDLVPELRAEIHTVMDNYGGVATKQGLSEMLKLDSFIKESQRLNSQDLATMQRKATADIRLSNNFFIPRGTKVILPSIAINLDEANFANAQRFDGLRFYRSRTSSEDKKTSHQLLSVGKKDLAWGYGKHACPGRFMADAVVKLLLIEFILNYDIRNVDGHRGRPKNIEIEGLCIPDPECEIMLRVCQRA</sequence>
<organism evidence="1 2">
    <name type="scientific">Hypoxylon rubiginosum</name>
    <dbReference type="NCBI Taxonomy" id="110542"/>
    <lineage>
        <taxon>Eukaryota</taxon>
        <taxon>Fungi</taxon>
        <taxon>Dikarya</taxon>
        <taxon>Ascomycota</taxon>
        <taxon>Pezizomycotina</taxon>
        <taxon>Sordariomycetes</taxon>
        <taxon>Xylariomycetidae</taxon>
        <taxon>Xylariales</taxon>
        <taxon>Hypoxylaceae</taxon>
        <taxon>Hypoxylon</taxon>
    </lineage>
</organism>
<keyword evidence="2" id="KW-1185">Reference proteome</keyword>
<gene>
    <name evidence="1" type="ORF">F4821DRAFT_53973</name>
</gene>
<name>A0ACC0CJI6_9PEZI</name>
<evidence type="ECO:0000313" key="2">
    <source>
        <dbReference type="Proteomes" id="UP001497680"/>
    </source>
</evidence>
<dbReference type="Proteomes" id="UP001497680">
    <property type="component" value="Unassembled WGS sequence"/>
</dbReference>